<organism evidence="3 4">
    <name type="scientific">Bifidobacterium [indicum] DSM 20214 = LMG 11587</name>
    <dbReference type="NCBI Taxonomy" id="1341694"/>
    <lineage>
        <taxon>Bacteria</taxon>
        <taxon>Bacillati</taxon>
        <taxon>Actinomycetota</taxon>
        <taxon>Actinomycetes</taxon>
        <taxon>Bifidobacteriales</taxon>
        <taxon>Bifidobacteriaceae</taxon>
        <taxon>Bifidobacterium</taxon>
    </lineage>
</organism>
<dbReference type="InterPro" id="IPR029756">
    <property type="entry name" value="MTH1187/YkoF-like"/>
</dbReference>
<dbReference type="InterPro" id="IPR002767">
    <property type="entry name" value="Thiamine_BP"/>
</dbReference>
<dbReference type="Proteomes" id="UP000028569">
    <property type="component" value="Chromosome"/>
</dbReference>
<comment type="similarity">
    <text evidence="1">Belongs to the UPF0045 family.</text>
</comment>
<dbReference type="NCBIfam" id="TIGR00106">
    <property type="entry name" value="MTH1187 family thiamine-binding protein"/>
    <property type="match status" value="1"/>
</dbReference>
<reference evidence="3 4" key="1">
    <citation type="journal article" date="2014" name="Appl. Environ. Microbiol.">
        <title>Genomic encyclopedia of type strains of the genus Bifidobacterium.</title>
        <authorList>
            <person name="Milani C."/>
            <person name="Lugli G.A."/>
            <person name="Duranti S."/>
            <person name="Turroni F."/>
            <person name="Bottacini F."/>
            <person name="Mangifesta M."/>
            <person name="Sanchez B."/>
            <person name="Viappiani A."/>
            <person name="Mancabelli L."/>
            <person name="Taminiau B."/>
            <person name="Delcenserie V."/>
            <person name="Barrangou R."/>
            <person name="Margolles A."/>
            <person name="van Sinderen D."/>
            <person name="Ventura M."/>
        </authorList>
    </citation>
    <scope>NUCLEOTIDE SEQUENCE [LARGE SCALE GENOMIC DNA]</scope>
    <source>
        <strain evidence="3 4">LMG 11587</strain>
    </source>
</reference>
<dbReference type="AlphaFoldDB" id="A0A087VTJ2"/>
<dbReference type="EMBL" id="CP006018">
    <property type="protein sequence ID" value="AIC91646.1"/>
    <property type="molecule type" value="Genomic_DNA"/>
</dbReference>
<dbReference type="SUPFAM" id="SSF89957">
    <property type="entry name" value="MTH1187/YkoF-like"/>
    <property type="match status" value="1"/>
</dbReference>
<dbReference type="HOGENOM" id="CLU_137479_1_1_11"/>
<keyword evidence="4" id="KW-1185">Reference proteome</keyword>
<accession>A0A087VTJ2</accession>
<dbReference type="RefSeq" id="WP_033489812.1">
    <property type="nucleotide sequence ID" value="NZ_CP006018.1"/>
</dbReference>
<dbReference type="Gene3D" id="3.30.70.930">
    <property type="match status" value="1"/>
</dbReference>
<dbReference type="Pfam" id="PF01910">
    <property type="entry name" value="Thiamine_BP"/>
    <property type="match status" value="1"/>
</dbReference>
<dbReference type="GO" id="GO:0005829">
    <property type="term" value="C:cytosol"/>
    <property type="evidence" value="ECO:0007669"/>
    <property type="project" value="TreeGrafter"/>
</dbReference>
<evidence type="ECO:0000313" key="3">
    <source>
        <dbReference type="EMBL" id="AIC91646.1"/>
    </source>
</evidence>
<dbReference type="PANTHER" id="PTHR33777">
    <property type="entry name" value="UPF0045 PROTEIN ECM15"/>
    <property type="match status" value="1"/>
</dbReference>
<dbReference type="OrthoDB" id="9793516at2"/>
<evidence type="ECO:0000313" key="4">
    <source>
        <dbReference type="Proteomes" id="UP000028569"/>
    </source>
</evidence>
<dbReference type="KEGG" id="bii:BINDI_0364"/>
<sequence>MDQSQTPENSSYLNTVASVAIAPSGQGEELSTYVAQAIEVIRDSGLPNETNAMSTVIEGDLGQVMQTVEKATRVLAEQGYRTGVTLKLDIRQGKRDQIHRKVELIDEILSARKD</sequence>
<gene>
    <name evidence="3" type="ORF">BINDI_0364</name>
</gene>
<feature type="domain" description="Thiamine-binding protein" evidence="2">
    <location>
        <begin position="17"/>
        <end position="104"/>
    </location>
</feature>
<name>A0A087VTJ2_9BIFI</name>
<dbReference type="InterPro" id="IPR051614">
    <property type="entry name" value="UPF0045_domain"/>
</dbReference>
<proteinExistence type="inferred from homology"/>
<dbReference type="PANTHER" id="PTHR33777:SF1">
    <property type="entry name" value="UPF0045 PROTEIN ECM15"/>
    <property type="match status" value="1"/>
</dbReference>
<protein>
    <recommendedName>
        <fullName evidence="2">Thiamine-binding protein domain-containing protein</fullName>
    </recommendedName>
</protein>
<evidence type="ECO:0000259" key="2">
    <source>
        <dbReference type="Pfam" id="PF01910"/>
    </source>
</evidence>
<evidence type="ECO:0000256" key="1">
    <source>
        <dbReference type="ARBA" id="ARBA00010272"/>
    </source>
</evidence>